<name>A0A5C6RUA6_9BACT</name>
<evidence type="ECO:0000313" key="4">
    <source>
        <dbReference type="Proteomes" id="UP000321580"/>
    </source>
</evidence>
<feature type="signal peptide" evidence="2">
    <location>
        <begin position="1"/>
        <end position="38"/>
    </location>
</feature>
<organism evidence="3 4">
    <name type="scientific">Phaeodactylibacter luteus</name>
    <dbReference type="NCBI Taxonomy" id="1564516"/>
    <lineage>
        <taxon>Bacteria</taxon>
        <taxon>Pseudomonadati</taxon>
        <taxon>Bacteroidota</taxon>
        <taxon>Saprospiria</taxon>
        <taxon>Saprospirales</taxon>
        <taxon>Haliscomenobacteraceae</taxon>
        <taxon>Phaeodactylibacter</taxon>
    </lineage>
</organism>
<dbReference type="AlphaFoldDB" id="A0A5C6RUA6"/>
<keyword evidence="2" id="KW-0732">Signal</keyword>
<sequence length="200" mass="22529">MPAIIHITHSISMLMKPTLLFCSALLLLASCSSPKTTAQFYQAHKKRPGVTNFQLPGWAVWLTGGIVYNSTKNEETKAALRIARKVGKLRLMASEGARPIPTEQINQFMGNIKQNGYEDLLQVKDGSSTVNILARDRRNKIRNLLLLVSDEDGFVFIDLKSRIKYDEISDLINFFLNRDKAEEQEETPADEPPADNRPRA</sequence>
<comment type="caution">
    <text evidence="3">The sequence shown here is derived from an EMBL/GenBank/DDBJ whole genome shotgun (WGS) entry which is preliminary data.</text>
</comment>
<dbReference type="InterPro" id="IPR025348">
    <property type="entry name" value="DUF4252"/>
</dbReference>
<dbReference type="Proteomes" id="UP000321580">
    <property type="component" value="Unassembled WGS sequence"/>
</dbReference>
<dbReference type="Pfam" id="PF14060">
    <property type="entry name" value="DUF4252"/>
    <property type="match status" value="1"/>
</dbReference>
<feature type="region of interest" description="Disordered" evidence="1">
    <location>
        <begin position="180"/>
        <end position="200"/>
    </location>
</feature>
<reference evidence="3 4" key="1">
    <citation type="submission" date="2019-08" db="EMBL/GenBank/DDBJ databases">
        <title>Genome of Phaeodactylibacter luteus.</title>
        <authorList>
            <person name="Bowman J.P."/>
        </authorList>
    </citation>
    <scope>NUCLEOTIDE SEQUENCE [LARGE SCALE GENOMIC DNA]</scope>
    <source>
        <strain evidence="3 4">KCTC 42180</strain>
    </source>
</reference>
<feature type="compositionally biased region" description="Acidic residues" evidence="1">
    <location>
        <begin position="182"/>
        <end position="193"/>
    </location>
</feature>
<gene>
    <name evidence="3" type="ORF">FRY97_06820</name>
</gene>
<dbReference type="OrthoDB" id="1494167at2"/>
<dbReference type="EMBL" id="VOOR01000010">
    <property type="protein sequence ID" value="TXB64932.1"/>
    <property type="molecule type" value="Genomic_DNA"/>
</dbReference>
<accession>A0A5C6RUA6</accession>
<evidence type="ECO:0000256" key="1">
    <source>
        <dbReference type="SAM" id="MobiDB-lite"/>
    </source>
</evidence>
<proteinExistence type="predicted"/>
<evidence type="ECO:0000313" key="3">
    <source>
        <dbReference type="EMBL" id="TXB64932.1"/>
    </source>
</evidence>
<evidence type="ECO:0000256" key="2">
    <source>
        <dbReference type="SAM" id="SignalP"/>
    </source>
</evidence>
<protein>
    <submittedName>
        <fullName evidence="3">DUF4252 domain-containing protein</fullName>
    </submittedName>
</protein>
<feature type="chain" id="PRO_5022835389" evidence="2">
    <location>
        <begin position="39"/>
        <end position="200"/>
    </location>
</feature>
<keyword evidence="4" id="KW-1185">Reference proteome</keyword>